<dbReference type="Proteomes" id="UP001223072">
    <property type="component" value="Unassembled WGS sequence"/>
</dbReference>
<feature type="compositionally biased region" description="Low complexity" evidence="1">
    <location>
        <begin position="93"/>
        <end position="116"/>
    </location>
</feature>
<name>A0ABU0RNJ7_9ACTN</name>
<keyword evidence="4" id="KW-1185">Reference proteome</keyword>
<comment type="caution">
    <text evidence="3">The sequence shown here is derived from an EMBL/GenBank/DDBJ whole genome shotgun (WGS) entry which is preliminary data.</text>
</comment>
<gene>
    <name evidence="3" type="ORF">QFZ49_003479</name>
</gene>
<sequence length="151" mass="15849">MGQRAQAAAGCLTVVLGAGVGLVVWAARAQDRIRRFEQGPDWSVLYAELPLLVLAGTAGGLGVWAVLRGFGSRRRSRLKARRAAPPAPPAPRSPSSQSTYCLSSSVSSSMPMGSGSESFAPKGFLSVLRYPTPGAGSPYRVTEQSSRSISR</sequence>
<evidence type="ECO:0008006" key="5">
    <source>
        <dbReference type="Google" id="ProtNLM"/>
    </source>
</evidence>
<organism evidence="3 4">
    <name type="scientific">Streptomyces turgidiscabies</name>
    <dbReference type="NCBI Taxonomy" id="85558"/>
    <lineage>
        <taxon>Bacteria</taxon>
        <taxon>Bacillati</taxon>
        <taxon>Actinomycetota</taxon>
        <taxon>Actinomycetes</taxon>
        <taxon>Kitasatosporales</taxon>
        <taxon>Streptomycetaceae</taxon>
        <taxon>Streptomyces</taxon>
    </lineage>
</organism>
<evidence type="ECO:0000256" key="2">
    <source>
        <dbReference type="SAM" id="Phobius"/>
    </source>
</evidence>
<feature type="compositionally biased region" description="Polar residues" evidence="1">
    <location>
        <begin position="142"/>
        <end position="151"/>
    </location>
</feature>
<accession>A0ABU0RNJ7</accession>
<proteinExistence type="predicted"/>
<keyword evidence="2" id="KW-0812">Transmembrane</keyword>
<protein>
    <recommendedName>
        <fullName evidence="5">Integral membrane protein</fullName>
    </recommendedName>
</protein>
<feature type="transmembrane region" description="Helical" evidence="2">
    <location>
        <begin position="45"/>
        <end position="67"/>
    </location>
</feature>
<evidence type="ECO:0000256" key="1">
    <source>
        <dbReference type="SAM" id="MobiDB-lite"/>
    </source>
</evidence>
<keyword evidence="2" id="KW-0472">Membrane</keyword>
<evidence type="ECO:0000313" key="4">
    <source>
        <dbReference type="Proteomes" id="UP001223072"/>
    </source>
</evidence>
<keyword evidence="2" id="KW-1133">Transmembrane helix</keyword>
<evidence type="ECO:0000313" key="3">
    <source>
        <dbReference type="EMBL" id="MDQ0933539.1"/>
    </source>
</evidence>
<dbReference type="EMBL" id="JAUSZS010000004">
    <property type="protein sequence ID" value="MDQ0933539.1"/>
    <property type="molecule type" value="Genomic_DNA"/>
</dbReference>
<reference evidence="3 4" key="1">
    <citation type="submission" date="2023-07" db="EMBL/GenBank/DDBJ databases">
        <title>Comparative genomics of wheat-associated soil bacteria to identify genetic determinants of phenazine resistance.</title>
        <authorList>
            <person name="Mouncey N."/>
        </authorList>
    </citation>
    <scope>NUCLEOTIDE SEQUENCE [LARGE SCALE GENOMIC DNA]</scope>
    <source>
        <strain evidence="3 4">W2I16</strain>
    </source>
</reference>
<feature type="region of interest" description="Disordered" evidence="1">
    <location>
        <begin position="131"/>
        <end position="151"/>
    </location>
</feature>
<feature type="region of interest" description="Disordered" evidence="1">
    <location>
        <begin position="77"/>
        <end position="116"/>
    </location>
</feature>